<protein>
    <submittedName>
        <fullName evidence="1">Uncharacterized protein</fullName>
    </submittedName>
</protein>
<organism evidence="1 2">
    <name type="scientific">Bacteroides reticulotermitis JCM 10512</name>
    <dbReference type="NCBI Taxonomy" id="1445607"/>
    <lineage>
        <taxon>Bacteria</taxon>
        <taxon>Pseudomonadati</taxon>
        <taxon>Bacteroidota</taxon>
        <taxon>Bacteroidia</taxon>
        <taxon>Bacteroidales</taxon>
        <taxon>Bacteroidaceae</taxon>
        <taxon>Bacteroides</taxon>
    </lineage>
</organism>
<name>W4US22_9BACE</name>
<accession>W4US22</accession>
<reference evidence="1 2" key="1">
    <citation type="journal article" date="2014" name="Genome Announc.">
        <title>Draft Genome Sequence of Bacteroides reticulotermitis Strain JCM 10512T, Isolated from the Gut of a Termite.</title>
        <authorList>
            <person name="Yuki M."/>
            <person name="Oshima K."/>
            <person name="Suda W."/>
            <person name="Sakamoto M."/>
            <person name="Iida T."/>
            <person name="Hattori M."/>
            <person name="Ohkuma M."/>
        </authorList>
    </citation>
    <scope>NUCLEOTIDE SEQUENCE [LARGE SCALE GENOMIC DNA]</scope>
    <source>
        <strain evidence="1 2">JCM 10512</strain>
    </source>
</reference>
<comment type="caution">
    <text evidence="1">The sequence shown here is derived from an EMBL/GenBank/DDBJ whole genome shotgun (WGS) entry which is preliminary data.</text>
</comment>
<evidence type="ECO:0000313" key="1">
    <source>
        <dbReference type="EMBL" id="GAE83408.1"/>
    </source>
</evidence>
<keyword evidence="2" id="KW-1185">Reference proteome</keyword>
<gene>
    <name evidence="1" type="ORF">JCM10512_1678</name>
</gene>
<dbReference type="Proteomes" id="UP000019131">
    <property type="component" value="Unassembled WGS sequence"/>
</dbReference>
<proteinExistence type="predicted"/>
<dbReference type="AlphaFoldDB" id="W4US22"/>
<dbReference type="EMBL" id="BAIV01000008">
    <property type="protein sequence ID" value="GAE83408.1"/>
    <property type="molecule type" value="Genomic_DNA"/>
</dbReference>
<sequence length="52" mass="5993">MDFQKISIRYLLQSSKTLGEEPPSPVHDASVWSYLVLLINNSSLYNWSNVNH</sequence>
<evidence type="ECO:0000313" key="2">
    <source>
        <dbReference type="Proteomes" id="UP000019131"/>
    </source>
</evidence>